<dbReference type="KEGG" id="vcn:VOLCADRAFT_103264"/>
<keyword evidence="3" id="KW-1185">Reference proteome</keyword>
<gene>
    <name evidence="2" type="ORF">VOLCADRAFT_103264</name>
</gene>
<feature type="domain" description="NAD-dependent epimerase/dehydratase" evidence="1">
    <location>
        <begin position="20"/>
        <end position="287"/>
    </location>
</feature>
<dbReference type="OrthoDB" id="2735536at2759"/>
<proteinExistence type="predicted"/>
<name>D8TKV4_VOLCA</name>
<protein>
    <recommendedName>
        <fullName evidence="1">NAD-dependent epimerase/dehydratase domain-containing protein</fullName>
    </recommendedName>
</protein>
<dbReference type="GO" id="GO:0004029">
    <property type="term" value="F:aldehyde dehydrogenase (NAD+) activity"/>
    <property type="evidence" value="ECO:0007669"/>
    <property type="project" value="TreeGrafter"/>
</dbReference>
<dbReference type="PANTHER" id="PTHR48079:SF6">
    <property type="entry name" value="NAD(P)-BINDING DOMAIN-CONTAINING PROTEIN-RELATED"/>
    <property type="match status" value="1"/>
</dbReference>
<dbReference type="GO" id="GO:0005737">
    <property type="term" value="C:cytoplasm"/>
    <property type="evidence" value="ECO:0007669"/>
    <property type="project" value="TreeGrafter"/>
</dbReference>
<dbReference type="EMBL" id="GL378326">
    <property type="protein sequence ID" value="EFJ51629.1"/>
    <property type="molecule type" value="Genomic_DNA"/>
</dbReference>
<dbReference type="InterPro" id="IPR001509">
    <property type="entry name" value="Epimerase_deHydtase"/>
</dbReference>
<dbReference type="SUPFAM" id="SSF51735">
    <property type="entry name" value="NAD(P)-binding Rossmann-fold domains"/>
    <property type="match status" value="1"/>
</dbReference>
<dbReference type="STRING" id="3068.D8TKV4"/>
<dbReference type="RefSeq" id="XP_002947039.1">
    <property type="nucleotide sequence ID" value="XM_002946993.1"/>
</dbReference>
<dbReference type="Pfam" id="PF01370">
    <property type="entry name" value="Epimerase"/>
    <property type="match status" value="1"/>
</dbReference>
<evidence type="ECO:0000313" key="2">
    <source>
        <dbReference type="EMBL" id="EFJ51629.1"/>
    </source>
</evidence>
<evidence type="ECO:0000259" key="1">
    <source>
        <dbReference type="Pfam" id="PF01370"/>
    </source>
</evidence>
<organism evidence="3">
    <name type="scientific">Volvox carteri f. nagariensis</name>
    <dbReference type="NCBI Taxonomy" id="3068"/>
    <lineage>
        <taxon>Eukaryota</taxon>
        <taxon>Viridiplantae</taxon>
        <taxon>Chlorophyta</taxon>
        <taxon>core chlorophytes</taxon>
        <taxon>Chlorophyceae</taxon>
        <taxon>CS clade</taxon>
        <taxon>Chlamydomonadales</taxon>
        <taxon>Volvocaceae</taxon>
        <taxon>Volvox</taxon>
    </lineage>
</organism>
<dbReference type="Proteomes" id="UP000001058">
    <property type="component" value="Unassembled WGS sequence"/>
</dbReference>
<dbReference type="InterPro" id="IPR051783">
    <property type="entry name" value="NAD(P)-dependent_oxidoreduct"/>
</dbReference>
<dbReference type="Gene3D" id="3.40.50.720">
    <property type="entry name" value="NAD(P)-binding Rossmann-like Domain"/>
    <property type="match status" value="1"/>
</dbReference>
<dbReference type="AlphaFoldDB" id="D8TKV4"/>
<accession>D8TKV4</accession>
<sequence length="340" mass="35425">MKDHAVGSGAGEVPRPFRAVLVTGASGLVGSHVVRALLAGQLAEEARIGDSVVGWRAVSQRGVTMVRCLTRQPTPELLQLERDHAGRVKLCIGDMLGPACRTTVAPHLTADGGCDGLINCAAHYRWWSRSTEMYGALNEVAVSELMKLALEAKVTQIVHVSTILAMGCPPGGWGSPTRPLQPDTPPGPTASLYARSKAAGDAAVLRLAAETGLPACVVALACVVGADRRLVSGPQDDVMRIADLVRGKVPAALGHDTVFTYIGVRDAAAAIAAALLRGRPGRRYLVGNQRMTTAEFYDTLARLSGTPAPTWRVPVGVAAAWAAAAAGWAALTGVAPQLVQ</sequence>
<dbReference type="PANTHER" id="PTHR48079">
    <property type="entry name" value="PROTEIN YEEZ"/>
    <property type="match status" value="1"/>
</dbReference>
<dbReference type="InterPro" id="IPR036291">
    <property type="entry name" value="NAD(P)-bd_dom_sf"/>
</dbReference>
<evidence type="ECO:0000313" key="3">
    <source>
        <dbReference type="Proteomes" id="UP000001058"/>
    </source>
</evidence>
<dbReference type="InParanoid" id="D8TKV4"/>
<reference evidence="2 3" key="1">
    <citation type="journal article" date="2010" name="Science">
        <title>Genomic analysis of organismal complexity in the multicellular green alga Volvox carteri.</title>
        <authorList>
            <person name="Prochnik S.E."/>
            <person name="Umen J."/>
            <person name="Nedelcu A.M."/>
            <person name="Hallmann A."/>
            <person name="Miller S.M."/>
            <person name="Nishii I."/>
            <person name="Ferris P."/>
            <person name="Kuo A."/>
            <person name="Mitros T."/>
            <person name="Fritz-Laylin L.K."/>
            <person name="Hellsten U."/>
            <person name="Chapman J."/>
            <person name="Simakov O."/>
            <person name="Rensing S.A."/>
            <person name="Terry A."/>
            <person name="Pangilinan J."/>
            <person name="Kapitonov V."/>
            <person name="Jurka J."/>
            <person name="Salamov A."/>
            <person name="Shapiro H."/>
            <person name="Schmutz J."/>
            <person name="Grimwood J."/>
            <person name="Lindquist E."/>
            <person name="Lucas S."/>
            <person name="Grigoriev I.V."/>
            <person name="Schmitt R."/>
            <person name="Kirk D."/>
            <person name="Rokhsar D.S."/>
        </authorList>
    </citation>
    <scope>NUCLEOTIDE SEQUENCE [LARGE SCALE GENOMIC DNA]</scope>
    <source>
        <strain evidence="3">f. Nagariensis / Eve</strain>
    </source>
</reference>
<dbReference type="GeneID" id="9620134"/>
<dbReference type="eggNOG" id="KOG1502">
    <property type="taxonomic scope" value="Eukaryota"/>
</dbReference>